<name>A0AA39I132_9BILA</name>
<dbReference type="Pfam" id="PF01147">
    <property type="entry name" value="Crust_neurohorm"/>
    <property type="match status" value="1"/>
</dbReference>
<dbReference type="AlphaFoldDB" id="A0AA39I132"/>
<evidence type="ECO:0000256" key="1">
    <source>
        <dbReference type="ARBA" id="ARBA00005447"/>
    </source>
</evidence>
<dbReference type="PANTHER" id="PTHR35981">
    <property type="entry name" value="ION TRANSPORT PEPTIDE, ISOFORM C"/>
    <property type="match status" value="1"/>
</dbReference>
<evidence type="ECO:0000256" key="2">
    <source>
        <dbReference type="PIRSR" id="PIRSR631098-51"/>
    </source>
</evidence>
<feature type="disulfide bond" evidence="2">
    <location>
        <begin position="102"/>
        <end position="120"/>
    </location>
</feature>
<dbReference type="PANTHER" id="PTHR35981:SF2">
    <property type="entry name" value="ION TRANSPORT PEPTIDE, ISOFORM C"/>
    <property type="match status" value="1"/>
</dbReference>
<keyword evidence="3" id="KW-1133">Transmembrane helix</keyword>
<organism evidence="4 5">
    <name type="scientific">Steinernema hermaphroditum</name>
    <dbReference type="NCBI Taxonomy" id="289476"/>
    <lineage>
        <taxon>Eukaryota</taxon>
        <taxon>Metazoa</taxon>
        <taxon>Ecdysozoa</taxon>
        <taxon>Nematoda</taxon>
        <taxon>Chromadorea</taxon>
        <taxon>Rhabditida</taxon>
        <taxon>Tylenchina</taxon>
        <taxon>Panagrolaimomorpha</taxon>
        <taxon>Strongyloidoidea</taxon>
        <taxon>Steinernematidae</taxon>
        <taxon>Steinernema</taxon>
    </lineage>
</organism>
<dbReference type="EMBL" id="JAUCMV010000002">
    <property type="protein sequence ID" value="KAK0415837.1"/>
    <property type="molecule type" value="Genomic_DNA"/>
</dbReference>
<feature type="transmembrane region" description="Helical" evidence="3">
    <location>
        <begin position="33"/>
        <end position="57"/>
    </location>
</feature>
<evidence type="ECO:0000313" key="5">
    <source>
        <dbReference type="Proteomes" id="UP001175271"/>
    </source>
</evidence>
<comment type="caution">
    <text evidence="4">The sequence shown here is derived from an EMBL/GenBank/DDBJ whole genome shotgun (WGS) entry which is preliminary data.</text>
</comment>
<proteinExistence type="inferred from homology"/>
<feature type="disulfide bond" evidence="2">
    <location>
        <begin position="105"/>
        <end position="133"/>
    </location>
</feature>
<dbReference type="SUPFAM" id="SSF81778">
    <property type="entry name" value="Crustacean CHH/MIH/GIH neurohormone"/>
    <property type="match status" value="1"/>
</dbReference>
<reference evidence="4" key="1">
    <citation type="submission" date="2023-06" db="EMBL/GenBank/DDBJ databases">
        <title>Genomic analysis of the entomopathogenic nematode Steinernema hermaphroditum.</title>
        <authorList>
            <person name="Schwarz E.M."/>
            <person name="Heppert J.K."/>
            <person name="Baniya A."/>
            <person name="Schwartz H.T."/>
            <person name="Tan C.-H."/>
            <person name="Antoshechkin I."/>
            <person name="Sternberg P.W."/>
            <person name="Goodrich-Blair H."/>
            <person name="Dillman A.R."/>
        </authorList>
    </citation>
    <scope>NUCLEOTIDE SEQUENCE</scope>
    <source>
        <strain evidence="4">PS9179</strain>
        <tissue evidence="4">Whole animal</tissue>
    </source>
</reference>
<gene>
    <name evidence="4" type="ORF">QR680_012150</name>
</gene>
<dbReference type="InterPro" id="IPR035957">
    <property type="entry name" value="Crust_neurohorm_sf"/>
</dbReference>
<feature type="disulfide bond" evidence="2">
    <location>
        <begin position="86"/>
        <end position="124"/>
    </location>
</feature>
<evidence type="ECO:0008006" key="6">
    <source>
        <dbReference type="Google" id="ProtNLM"/>
    </source>
</evidence>
<dbReference type="Gene3D" id="1.10.2010.10">
    <property type="entry name" value="Crustacean CHH/MIH/GIH neurohormone"/>
    <property type="match status" value="1"/>
</dbReference>
<comment type="similarity">
    <text evidence="1">Belongs to the arthropod CHH/MIH/GIH/VIH hormone family.</text>
</comment>
<keyword evidence="3" id="KW-0812">Transmembrane</keyword>
<keyword evidence="3" id="KW-0472">Membrane</keyword>
<accession>A0AA39I132</accession>
<dbReference type="InterPro" id="IPR031098">
    <property type="entry name" value="Crust_neurohorm"/>
</dbReference>
<keyword evidence="2" id="KW-1015">Disulfide bond</keyword>
<sequence>MNPNCGPFTSHMFFRENLKKFATSKLSNLIDDYIMFSSGLSCIAFFLMATTVSSMVLPSEAASRTVFSRSVRSYPPTSWAELDPTCAVYKNDALHDIMDRVCMLCHEMFSHQIPDLRANCRATCFKNEQFRACLSLFQPPKP</sequence>
<evidence type="ECO:0000313" key="4">
    <source>
        <dbReference type="EMBL" id="KAK0415837.1"/>
    </source>
</evidence>
<keyword evidence="5" id="KW-1185">Reference proteome</keyword>
<evidence type="ECO:0000256" key="3">
    <source>
        <dbReference type="SAM" id="Phobius"/>
    </source>
</evidence>
<dbReference type="Proteomes" id="UP001175271">
    <property type="component" value="Unassembled WGS sequence"/>
</dbReference>
<dbReference type="GO" id="GO:0007623">
    <property type="term" value="P:circadian rhythm"/>
    <property type="evidence" value="ECO:0007669"/>
    <property type="project" value="TreeGrafter"/>
</dbReference>
<protein>
    <recommendedName>
        <fullName evidence="6">Ion transport domain-containing protein</fullName>
    </recommendedName>
</protein>